<evidence type="ECO:0000256" key="1">
    <source>
        <dbReference type="SAM" id="MobiDB-lite"/>
    </source>
</evidence>
<sequence>MLPKGLRMKKQSDYLPSDSILDFPCSLTFRDYDLSDLGLCPYPDEREVENAPISSVERDDTAGTREQ</sequence>
<dbReference type="AlphaFoldDB" id="A0A6M3XTF3"/>
<proteinExistence type="predicted"/>
<feature type="compositionally biased region" description="Basic and acidic residues" evidence="1">
    <location>
        <begin position="56"/>
        <end position="67"/>
    </location>
</feature>
<evidence type="ECO:0000313" key="2">
    <source>
        <dbReference type="EMBL" id="QJI01137.1"/>
    </source>
</evidence>
<reference evidence="2" key="1">
    <citation type="submission" date="2020-03" db="EMBL/GenBank/DDBJ databases">
        <title>The deep terrestrial virosphere.</title>
        <authorList>
            <person name="Holmfeldt K."/>
            <person name="Nilsson E."/>
            <person name="Simone D."/>
            <person name="Lopez-Fernandez M."/>
            <person name="Wu X."/>
            <person name="de Brujin I."/>
            <person name="Lundin D."/>
            <person name="Andersson A."/>
            <person name="Bertilsson S."/>
            <person name="Dopson M."/>
        </authorList>
    </citation>
    <scope>NUCLEOTIDE SEQUENCE</scope>
    <source>
        <strain evidence="2">TM448B02305</strain>
    </source>
</reference>
<feature type="region of interest" description="Disordered" evidence="1">
    <location>
        <begin position="43"/>
        <end position="67"/>
    </location>
</feature>
<organism evidence="2">
    <name type="scientific">viral metagenome</name>
    <dbReference type="NCBI Taxonomy" id="1070528"/>
    <lineage>
        <taxon>unclassified sequences</taxon>
        <taxon>metagenomes</taxon>
        <taxon>organismal metagenomes</taxon>
    </lineage>
</organism>
<accession>A0A6M3XTF3</accession>
<gene>
    <name evidence="2" type="ORF">TM448B02305_0005</name>
</gene>
<protein>
    <submittedName>
        <fullName evidence="2">Uncharacterized protein</fullName>
    </submittedName>
</protein>
<name>A0A6M3XTF3_9ZZZZ</name>
<dbReference type="EMBL" id="MT144900">
    <property type="protein sequence ID" value="QJI01137.1"/>
    <property type="molecule type" value="Genomic_DNA"/>
</dbReference>